<dbReference type="InterPro" id="IPR017972">
    <property type="entry name" value="Cyt_P450_CS"/>
</dbReference>
<name>A0A067MGI2_BOTB1</name>
<keyword evidence="6 10" id="KW-0560">Oxidoreductase</keyword>
<evidence type="ECO:0000256" key="7">
    <source>
        <dbReference type="ARBA" id="ARBA00023004"/>
    </source>
</evidence>
<dbReference type="InterPro" id="IPR001128">
    <property type="entry name" value="Cyt_P450"/>
</dbReference>
<accession>A0A067MGI2</accession>
<evidence type="ECO:0000313" key="12">
    <source>
        <dbReference type="EMBL" id="KDQ14634.1"/>
    </source>
</evidence>
<evidence type="ECO:0000256" key="3">
    <source>
        <dbReference type="ARBA" id="ARBA00010617"/>
    </source>
</evidence>
<dbReference type="Pfam" id="PF00067">
    <property type="entry name" value="p450"/>
    <property type="match status" value="1"/>
</dbReference>
<gene>
    <name evidence="12" type="ORF">BOTBODRAFT_32384</name>
</gene>
<evidence type="ECO:0008006" key="14">
    <source>
        <dbReference type="Google" id="ProtNLM"/>
    </source>
</evidence>
<comment type="similarity">
    <text evidence="3 10">Belongs to the cytochrome P450 family.</text>
</comment>
<feature type="binding site" description="axial binding residue" evidence="9">
    <location>
        <position position="437"/>
    </location>
    <ligand>
        <name>heme</name>
        <dbReference type="ChEBI" id="CHEBI:30413"/>
    </ligand>
    <ligandPart>
        <name>Fe</name>
        <dbReference type="ChEBI" id="CHEBI:18248"/>
    </ligandPart>
</feature>
<reference evidence="13" key="1">
    <citation type="journal article" date="2014" name="Proc. Natl. Acad. Sci. U.S.A.">
        <title>Extensive sampling of basidiomycete genomes demonstrates inadequacy of the white-rot/brown-rot paradigm for wood decay fungi.</title>
        <authorList>
            <person name="Riley R."/>
            <person name="Salamov A.A."/>
            <person name="Brown D.W."/>
            <person name="Nagy L.G."/>
            <person name="Floudas D."/>
            <person name="Held B.W."/>
            <person name="Levasseur A."/>
            <person name="Lombard V."/>
            <person name="Morin E."/>
            <person name="Otillar R."/>
            <person name="Lindquist E.A."/>
            <person name="Sun H."/>
            <person name="LaButti K.M."/>
            <person name="Schmutz J."/>
            <person name="Jabbour D."/>
            <person name="Luo H."/>
            <person name="Baker S.E."/>
            <person name="Pisabarro A.G."/>
            <person name="Walton J.D."/>
            <person name="Blanchette R.A."/>
            <person name="Henrissat B."/>
            <person name="Martin F."/>
            <person name="Cullen D."/>
            <person name="Hibbett D.S."/>
            <person name="Grigoriev I.V."/>
        </authorList>
    </citation>
    <scope>NUCLEOTIDE SEQUENCE [LARGE SCALE GENOMIC DNA]</scope>
    <source>
        <strain evidence="13">FD-172 SS1</strain>
    </source>
</reference>
<feature type="chain" id="PRO_5001644668" description="Cytochrome P450" evidence="11">
    <location>
        <begin position="25"/>
        <end position="511"/>
    </location>
</feature>
<evidence type="ECO:0000256" key="6">
    <source>
        <dbReference type="ARBA" id="ARBA00023002"/>
    </source>
</evidence>
<keyword evidence="8 10" id="KW-0503">Monooxygenase</keyword>
<evidence type="ECO:0000256" key="8">
    <source>
        <dbReference type="ARBA" id="ARBA00023033"/>
    </source>
</evidence>
<organism evidence="12 13">
    <name type="scientific">Botryobasidium botryosum (strain FD-172 SS1)</name>
    <dbReference type="NCBI Taxonomy" id="930990"/>
    <lineage>
        <taxon>Eukaryota</taxon>
        <taxon>Fungi</taxon>
        <taxon>Dikarya</taxon>
        <taxon>Basidiomycota</taxon>
        <taxon>Agaricomycotina</taxon>
        <taxon>Agaricomycetes</taxon>
        <taxon>Cantharellales</taxon>
        <taxon>Botryobasidiaceae</taxon>
        <taxon>Botryobasidium</taxon>
    </lineage>
</organism>
<dbReference type="PANTHER" id="PTHR46300:SF7">
    <property type="entry name" value="P450, PUTATIVE (EUROFUNG)-RELATED"/>
    <property type="match status" value="1"/>
</dbReference>
<comment type="pathway">
    <text evidence="2">Secondary metabolite biosynthesis.</text>
</comment>
<evidence type="ECO:0000256" key="9">
    <source>
        <dbReference type="PIRSR" id="PIRSR602401-1"/>
    </source>
</evidence>
<keyword evidence="13" id="KW-1185">Reference proteome</keyword>
<dbReference type="OrthoDB" id="2789670at2759"/>
<dbReference type="STRING" id="930990.A0A067MGI2"/>
<dbReference type="InterPro" id="IPR036396">
    <property type="entry name" value="Cyt_P450_sf"/>
</dbReference>
<evidence type="ECO:0000313" key="13">
    <source>
        <dbReference type="Proteomes" id="UP000027195"/>
    </source>
</evidence>
<dbReference type="PRINTS" id="PR00463">
    <property type="entry name" value="EP450I"/>
</dbReference>
<feature type="signal peptide" evidence="11">
    <location>
        <begin position="1"/>
        <end position="24"/>
    </location>
</feature>
<dbReference type="PANTHER" id="PTHR46300">
    <property type="entry name" value="P450, PUTATIVE (EUROFUNG)-RELATED-RELATED"/>
    <property type="match status" value="1"/>
</dbReference>
<dbReference type="HOGENOM" id="CLU_001570_2_3_1"/>
<evidence type="ECO:0000256" key="2">
    <source>
        <dbReference type="ARBA" id="ARBA00005179"/>
    </source>
</evidence>
<dbReference type="Gene3D" id="1.10.630.10">
    <property type="entry name" value="Cytochrome P450"/>
    <property type="match status" value="1"/>
</dbReference>
<dbReference type="SUPFAM" id="SSF48264">
    <property type="entry name" value="Cytochrome P450"/>
    <property type="match status" value="1"/>
</dbReference>
<keyword evidence="4 9" id="KW-0349">Heme</keyword>
<evidence type="ECO:0000256" key="1">
    <source>
        <dbReference type="ARBA" id="ARBA00001971"/>
    </source>
</evidence>
<keyword evidence="11" id="KW-0732">Signal</keyword>
<dbReference type="InterPro" id="IPR050364">
    <property type="entry name" value="Cytochrome_P450_fung"/>
</dbReference>
<dbReference type="GO" id="GO:0020037">
    <property type="term" value="F:heme binding"/>
    <property type="evidence" value="ECO:0007669"/>
    <property type="project" value="InterPro"/>
</dbReference>
<keyword evidence="5 9" id="KW-0479">Metal-binding</keyword>
<dbReference type="EMBL" id="KL198036">
    <property type="protein sequence ID" value="KDQ14634.1"/>
    <property type="molecule type" value="Genomic_DNA"/>
</dbReference>
<protein>
    <recommendedName>
        <fullName evidence="14">Cytochrome P450</fullName>
    </recommendedName>
</protein>
<dbReference type="InParanoid" id="A0A067MGI2"/>
<sequence length="511" mass="57911">MLGVLLGGLILSLLLVYRHRTKKAAENPRGLPFPPGPKPLPLLGNTLQIPITGSWHLYTKWQKTYGDIVRFKLFGQSVVILNSYEAANDLLHQRANFQDRIRYEMTGELMGWINTVPFVKYGSRWRRHRKIMHSALHSGAVGKFNPAQHRFALEYLNDLLDAPEDFIKSLRLMAAKVIMHSVYKVEVKNAENEYVTLAETAIKQINDTIPSGAFLVNFFPFLCKIPSWFPGAGFQHIAAEGKKTVEEMSNKPLEYVKRRMAEGIAEPSESFASMALENYRYDGAEDDIKCVSATLYTAGADTTVSALKTFILAMALFPEVQKKAQAEIDRVVGNGRLPTFEDREGLPYIGCVIKEVLRWRVVLPLGVGHSTHSSDYYAGYYFPRDTLVHPNVWAMTRDEKMYPDPEKFWPERFEGRDKDKDIVDPHMYAFGFGRRICPGMHFARATMYITIVSLLTAFDITKAVDEQGREITPDGSDDGCIINHVNPFKCKIKPRSPRAVELIKKGVEGLR</sequence>
<proteinExistence type="inferred from homology"/>
<dbReference type="GO" id="GO:0004497">
    <property type="term" value="F:monooxygenase activity"/>
    <property type="evidence" value="ECO:0007669"/>
    <property type="project" value="UniProtKB-KW"/>
</dbReference>
<evidence type="ECO:0000256" key="11">
    <source>
        <dbReference type="SAM" id="SignalP"/>
    </source>
</evidence>
<evidence type="ECO:0000256" key="5">
    <source>
        <dbReference type="ARBA" id="ARBA00022723"/>
    </source>
</evidence>
<dbReference type="Proteomes" id="UP000027195">
    <property type="component" value="Unassembled WGS sequence"/>
</dbReference>
<evidence type="ECO:0000256" key="10">
    <source>
        <dbReference type="RuleBase" id="RU000461"/>
    </source>
</evidence>
<dbReference type="GO" id="GO:0016705">
    <property type="term" value="F:oxidoreductase activity, acting on paired donors, with incorporation or reduction of molecular oxygen"/>
    <property type="evidence" value="ECO:0007669"/>
    <property type="project" value="InterPro"/>
</dbReference>
<dbReference type="GO" id="GO:0005506">
    <property type="term" value="F:iron ion binding"/>
    <property type="evidence" value="ECO:0007669"/>
    <property type="project" value="InterPro"/>
</dbReference>
<dbReference type="AlphaFoldDB" id="A0A067MGI2"/>
<dbReference type="PRINTS" id="PR00385">
    <property type="entry name" value="P450"/>
</dbReference>
<keyword evidence="7 9" id="KW-0408">Iron</keyword>
<dbReference type="CDD" id="cd11065">
    <property type="entry name" value="CYP64-like"/>
    <property type="match status" value="1"/>
</dbReference>
<comment type="cofactor">
    <cofactor evidence="1 9">
        <name>heme</name>
        <dbReference type="ChEBI" id="CHEBI:30413"/>
    </cofactor>
</comment>
<dbReference type="InterPro" id="IPR002401">
    <property type="entry name" value="Cyt_P450_E_grp-I"/>
</dbReference>
<evidence type="ECO:0000256" key="4">
    <source>
        <dbReference type="ARBA" id="ARBA00022617"/>
    </source>
</evidence>
<dbReference type="PROSITE" id="PS00086">
    <property type="entry name" value="CYTOCHROME_P450"/>
    <property type="match status" value="1"/>
</dbReference>